<keyword evidence="5" id="KW-1185">Reference proteome</keyword>
<evidence type="ECO:0000256" key="1">
    <source>
        <dbReference type="ARBA" id="ARBA00009013"/>
    </source>
</evidence>
<dbReference type="InterPro" id="IPR036513">
    <property type="entry name" value="STAS_dom_sf"/>
</dbReference>
<comment type="similarity">
    <text evidence="1 2">Belongs to the anti-sigma-factor antagonist family.</text>
</comment>
<sequence length="98" mass="10847">MNITKQADGNKLILFLDGKLDTVTAPQLDAELKAAFEEYDTVEINMEKLVYISSAGLRVMHSTHKRVRASKTMLISHATGTVLDIFESTGFSAFLNLI</sequence>
<dbReference type="GO" id="GO:0043856">
    <property type="term" value="F:anti-sigma factor antagonist activity"/>
    <property type="evidence" value="ECO:0007669"/>
    <property type="project" value="InterPro"/>
</dbReference>
<accession>A0A934TXT8</accession>
<name>A0A934TXT8_9FIRM</name>
<protein>
    <recommendedName>
        <fullName evidence="2">Anti-sigma factor antagonist</fullName>
    </recommendedName>
</protein>
<dbReference type="SUPFAM" id="SSF52091">
    <property type="entry name" value="SpoIIaa-like"/>
    <property type="match status" value="1"/>
</dbReference>
<dbReference type="PANTHER" id="PTHR33495">
    <property type="entry name" value="ANTI-SIGMA FACTOR ANTAGONIST TM_1081-RELATED-RELATED"/>
    <property type="match status" value="1"/>
</dbReference>
<feature type="domain" description="STAS" evidence="3">
    <location>
        <begin position="1"/>
        <end position="98"/>
    </location>
</feature>
<dbReference type="EMBL" id="JAEQMG010000023">
    <property type="protein sequence ID" value="MBK6087301.1"/>
    <property type="molecule type" value="Genomic_DNA"/>
</dbReference>
<dbReference type="CDD" id="cd07043">
    <property type="entry name" value="STAS_anti-anti-sigma_factors"/>
    <property type="match status" value="1"/>
</dbReference>
<dbReference type="Proteomes" id="UP000633365">
    <property type="component" value="Unassembled WGS sequence"/>
</dbReference>
<comment type="caution">
    <text evidence="4">The sequence shown here is derived from an EMBL/GenBank/DDBJ whole genome shotgun (WGS) entry which is preliminary data.</text>
</comment>
<proteinExistence type="inferred from homology"/>
<dbReference type="Gene3D" id="3.30.750.24">
    <property type="entry name" value="STAS domain"/>
    <property type="match status" value="1"/>
</dbReference>
<evidence type="ECO:0000256" key="2">
    <source>
        <dbReference type="RuleBase" id="RU003749"/>
    </source>
</evidence>
<evidence type="ECO:0000259" key="3">
    <source>
        <dbReference type="PROSITE" id="PS50801"/>
    </source>
</evidence>
<dbReference type="InterPro" id="IPR002645">
    <property type="entry name" value="STAS_dom"/>
</dbReference>
<dbReference type="PROSITE" id="PS50801">
    <property type="entry name" value="STAS"/>
    <property type="match status" value="1"/>
</dbReference>
<dbReference type="Pfam" id="PF01740">
    <property type="entry name" value="STAS"/>
    <property type="match status" value="1"/>
</dbReference>
<organism evidence="4 5">
    <name type="scientific">Ruminococcus difficilis</name>
    <dbReference type="NCBI Taxonomy" id="2763069"/>
    <lineage>
        <taxon>Bacteria</taxon>
        <taxon>Bacillati</taxon>
        <taxon>Bacillota</taxon>
        <taxon>Clostridia</taxon>
        <taxon>Eubacteriales</taxon>
        <taxon>Oscillospiraceae</taxon>
        <taxon>Ruminococcus</taxon>
    </lineage>
</organism>
<gene>
    <name evidence="4" type="ORF">JKK62_01290</name>
</gene>
<evidence type="ECO:0000313" key="4">
    <source>
        <dbReference type="EMBL" id="MBK6087301.1"/>
    </source>
</evidence>
<dbReference type="AlphaFoldDB" id="A0A934TXT8"/>
<dbReference type="NCBIfam" id="TIGR00377">
    <property type="entry name" value="ant_ant_sig"/>
    <property type="match status" value="1"/>
</dbReference>
<evidence type="ECO:0000313" key="5">
    <source>
        <dbReference type="Proteomes" id="UP000633365"/>
    </source>
</evidence>
<dbReference type="InterPro" id="IPR003658">
    <property type="entry name" value="Anti-sigma_ant"/>
</dbReference>
<reference evidence="4" key="1">
    <citation type="submission" date="2021-01" db="EMBL/GenBank/DDBJ databases">
        <title>Genome public.</title>
        <authorList>
            <person name="Liu C."/>
            <person name="Sun Q."/>
        </authorList>
    </citation>
    <scope>NUCLEOTIDE SEQUENCE</scope>
    <source>
        <strain evidence="4">M6</strain>
    </source>
</reference>
<dbReference type="PANTHER" id="PTHR33495:SF14">
    <property type="entry name" value="ANTI-SIGMA FACTOR ANTAGONIST"/>
    <property type="match status" value="1"/>
</dbReference>
<dbReference type="RefSeq" id="WP_201426611.1">
    <property type="nucleotide sequence ID" value="NZ_JAEQMG010000023.1"/>
</dbReference>